<dbReference type="AlphaFoldDB" id="A0A1V9YWB3"/>
<feature type="transmembrane region" description="Helical" evidence="1">
    <location>
        <begin position="20"/>
        <end position="45"/>
    </location>
</feature>
<dbReference type="Proteomes" id="UP000243579">
    <property type="component" value="Unassembled WGS sequence"/>
</dbReference>
<evidence type="ECO:0000256" key="1">
    <source>
        <dbReference type="SAM" id="Phobius"/>
    </source>
</evidence>
<keyword evidence="1" id="KW-0812">Transmembrane</keyword>
<evidence type="ECO:0000313" key="3">
    <source>
        <dbReference type="Proteomes" id="UP000243579"/>
    </source>
</evidence>
<gene>
    <name evidence="2" type="ORF">ACHHYP_05999</name>
</gene>
<feature type="transmembrane region" description="Helical" evidence="1">
    <location>
        <begin position="138"/>
        <end position="157"/>
    </location>
</feature>
<comment type="caution">
    <text evidence="2">The sequence shown here is derived from an EMBL/GenBank/DDBJ whole genome shotgun (WGS) entry which is preliminary data.</text>
</comment>
<sequence>MLVQGTEASVVVTTSNGSEAILLNFIALVSLVGYVFFFVWIILYLRRTDRWIRSRPATENTQQMRFSMVKCNVSSVVWMLHRNSMTITGFLGLVAWHIGASQASCSWGAATSVSVDPIYACTCNAVGHFSTFGEWIRLLSYAWVFFALVFMDLMPGIGIHFKGYAVAVLLLSFVPLAVWAIVLAELLKVRAGLPALAWIHSQLYLFLLWLIVIAIMRSRFARPYIVLVEYCLVKIGMRKQAIDRKSPFRVLIGEYFWTQAHLVRPEETAYVPMSVLLQTKGVDISNIQDHSYYTYGMEVHPDDKIQHPAWVHTQLEYYVRVH</sequence>
<feature type="transmembrane region" description="Helical" evidence="1">
    <location>
        <begin position="195"/>
        <end position="215"/>
    </location>
</feature>
<dbReference type="OrthoDB" id="10444678at2759"/>
<keyword evidence="3" id="KW-1185">Reference proteome</keyword>
<evidence type="ECO:0000313" key="2">
    <source>
        <dbReference type="EMBL" id="OQR89850.1"/>
    </source>
</evidence>
<name>A0A1V9YWB3_ACHHY</name>
<protein>
    <submittedName>
        <fullName evidence="2">Uncharacterized protein</fullName>
    </submittedName>
</protein>
<dbReference type="EMBL" id="JNBR01000720">
    <property type="protein sequence ID" value="OQR89850.1"/>
    <property type="molecule type" value="Genomic_DNA"/>
</dbReference>
<proteinExistence type="predicted"/>
<organism evidence="2 3">
    <name type="scientific">Achlya hypogyna</name>
    <name type="common">Oomycete</name>
    <name type="synonym">Protoachlya hypogyna</name>
    <dbReference type="NCBI Taxonomy" id="1202772"/>
    <lineage>
        <taxon>Eukaryota</taxon>
        <taxon>Sar</taxon>
        <taxon>Stramenopiles</taxon>
        <taxon>Oomycota</taxon>
        <taxon>Saprolegniomycetes</taxon>
        <taxon>Saprolegniales</taxon>
        <taxon>Achlyaceae</taxon>
        <taxon>Achlya</taxon>
    </lineage>
</organism>
<reference evidence="2 3" key="1">
    <citation type="journal article" date="2014" name="Genome Biol. Evol.">
        <title>The secreted proteins of Achlya hypogyna and Thraustotheca clavata identify the ancestral oomycete secretome and reveal gene acquisitions by horizontal gene transfer.</title>
        <authorList>
            <person name="Misner I."/>
            <person name="Blouin N."/>
            <person name="Leonard G."/>
            <person name="Richards T.A."/>
            <person name="Lane C.E."/>
        </authorList>
    </citation>
    <scope>NUCLEOTIDE SEQUENCE [LARGE SCALE GENOMIC DNA]</scope>
    <source>
        <strain evidence="2 3">ATCC 48635</strain>
    </source>
</reference>
<keyword evidence="1" id="KW-0472">Membrane</keyword>
<feature type="transmembrane region" description="Helical" evidence="1">
    <location>
        <begin position="163"/>
        <end position="183"/>
    </location>
</feature>
<keyword evidence="1" id="KW-1133">Transmembrane helix</keyword>
<accession>A0A1V9YWB3</accession>